<dbReference type="EMBL" id="OU015568">
    <property type="protein sequence ID" value="CAG5085893.1"/>
    <property type="molecule type" value="Genomic_DNA"/>
</dbReference>
<organism evidence="2 3">
    <name type="scientific">Oikopleura dioica</name>
    <name type="common">Tunicate</name>
    <dbReference type="NCBI Taxonomy" id="34765"/>
    <lineage>
        <taxon>Eukaryota</taxon>
        <taxon>Metazoa</taxon>
        <taxon>Chordata</taxon>
        <taxon>Tunicata</taxon>
        <taxon>Appendicularia</taxon>
        <taxon>Copelata</taxon>
        <taxon>Oikopleuridae</taxon>
        <taxon>Oikopleura</taxon>
    </lineage>
</organism>
<evidence type="ECO:0000313" key="3">
    <source>
        <dbReference type="Proteomes" id="UP001158576"/>
    </source>
</evidence>
<keyword evidence="3" id="KW-1185">Reference proteome</keyword>
<feature type="compositionally biased region" description="Low complexity" evidence="1">
    <location>
        <begin position="1"/>
        <end position="13"/>
    </location>
</feature>
<accession>A0ABN7RXB2</accession>
<feature type="region of interest" description="Disordered" evidence="1">
    <location>
        <begin position="1"/>
        <end position="21"/>
    </location>
</feature>
<reference evidence="2 3" key="1">
    <citation type="submission" date="2021-04" db="EMBL/GenBank/DDBJ databases">
        <authorList>
            <person name="Bliznina A."/>
        </authorList>
    </citation>
    <scope>NUCLEOTIDE SEQUENCE [LARGE SCALE GENOMIC DNA]</scope>
</reference>
<protein>
    <submittedName>
        <fullName evidence="2">Oidioi.mRNA.OKI2018_I69.PAR.g11040.t1.cds</fullName>
    </submittedName>
</protein>
<evidence type="ECO:0000313" key="2">
    <source>
        <dbReference type="EMBL" id="CAG5085893.1"/>
    </source>
</evidence>
<dbReference type="Proteomes" id="UP001158576">
    <property type="component" value="Chromosome PAR"/>
</dbReference>
<proteinExistence type="predicted"/>
<evidence type="ECO:0000256" key="1">
    <source>
        <dbReference type="SAM" id="MobiDB-lite"/>
    </source>
</evidence>
<sequence length="73" mass="8334">MLLSPSTWSWSNRSSKEETKFHKGIQHGEVAIVHNDLYSVYNELEKQRAPNGERIKTSESFTQIDPSVLANIC</sequence>
<gene>
    <name evidence="2" type="ORF">OKIOD_LOCUS2598</name>
</gene>
<name>A0ABN7RXB2_OIKDI</name>